<reference evidence="2 3" key="1">
    <citation type="submission" date="2023-12" db="EMBL/GenBank/DDBJ databases">
        <title>Thiobacillus sedimentum sp. nov., a chemolithoautotrophic sulfur-oxidizing bacterium isolated from freshwater sediment.</title>
        <authorList>
            <person name="Luo J."/>
            <person name="Dai C."/>
        </authorList>
    </citation>
    <scope>NUCLEOTIDE SEQUENCE [LARGE SCALE GENOMIC DNA]</scope>
    <source>
        <strain evidence="2 3">SCUT-2</strain>
    </source>
</reference>
<dbReference type="EMBL" id="CP141769">
    <property type="protein sequence ID" value="WRS38285.1"/>
    <property type="molecule type" value="Genomic_DNA"/>
</dbReference>
<dbReference type="Pfam" id="PF01381">
    <property type="entry name" value="HTH_3"/>
    <property type="match status" value="1"/>
</dbReference>
<feature type="domain" description="HTH cro/C1-type" evidence="1">
    <location>
        <begin position="13"/>
        <end position="68"/>
    </location>
</feature>
<dbReference type="InterPro" id="IPR010982">
    <property type="entry name" value="Lambda_DNA-bd_dom_sf"/>
</dbReference>
<organism evidence="2 3">
    <name type="scientific">Thiobacillus sedimenti</name>
    <dbReference type="NCBI Taxonomy" id="3110231"/>
    <lineage>
        <taxon>Bacteria</taxon>
        <taxon>Pseudomonadati</taxon>
        <taxon>Pseudomonadota</taxon>
        <taxon>Betaproteobacteria</taxon>
        <taxon>Nitrosomonadales</taxon>
        <taxon>Thiobacillaceae</taxon>
        <taxon>Thiobacillus</taxon>
    </lineage>
</organism>
<evidence type="ECO:0000313" key="2">
    <source>
        <dbReference type="EMBL" id="WRS38285.1"/>
    </source>
</evidence>
<evidence type="ECO:0000259" key="1">
    <source>
        <dbReference type="PROSITE" id="PS50943"/>
    </source>
</evidence>
<dbReference type="RefSeq" id="WP_324778815.1">
    <property type="nucleotide sequence ID" value="NZ_CP141769.1"/>
</dbReference>
<dbReference type="InterPro" id="IPR001387">
    <property type="entry name" value="Cro/C1-type_HTH"/>
</dbReference>
<keyword evidence="3" id="KW-1185">Reference proteome</keyword>
<sequence length="118" mass="13257">MAIRKDMALANRIKDARIRAGLSQAELARRCGVSPSLLCNLENGKIKSLRHSTLLQMSKTLGESPEWLTFGNGHTKPSSTRSKFEHDFLVDFHKLSAAERKIVARMVHSLVMDKLVQK</sequence>
<dbReference type="Proteomes" id="UP001334732">
    <property type="component" value="Chromosome"/>
</dbReference>
<dbReference type="PROSITE" id="PS50943">
    <property type="entry name" value="HTH_CROC1"/>
    <property type="match status" value="1"/>
</dbReference>
<dbReference type="SUPFAM" id="SSF47413">
    <property type="entry name" value="lambda repressor-like DNA-binding domains"/>
    <property type="match status" value="1"/>
</dbReference>
<accession>A0ABZ1CGP9</accession>
<evidence type="ECO:0000313" key="3">
    <source>
        <dbReference type="Proteomes" id="UP001334732"/>
    </source>
</evidence>
<dbReference type="CDD" id="cd00093">
    <property type="entry name" value="HTH_XRE"/>
    <property type="match status" value="1"/>
</dbReference>
<dbReference type="SMART" id="SM00530">
    <property type="entry name" value="HTH_XRE"/>
    <property type="match status" value="1"/>
</dbReference>
<proteinExistence type="predicted"/>
<protein>
    <submittedName>
        <fullName evidence="2">Helix-turn-helix transcriptional regulator</fullName>
    </submittedName>
</protein>
<gene>
    <name evidence="2" type="ORF">VA613_09700</name>
</gene>
<name>A0ABZ1CGP9_9PROT</name>
<dbReference type="Gene3D" id="1.10.260.40">
    <property type="entry name" value="lambda repressor-like DNA-binding domains"/>
    <property type="match status" value="1"/>
</dbReference>